<reference evidence="13 14" key="1">
    <citation type="submission" date="2016-10" db="EMBL/GenBank/DDBJ databases">
        <authorList>
            <person name="Varghese N."/>
            <person name="Submissions S."/>
        </authorList>
    </citation>
    <scope>NUCLEOTIDE SEQUENCE [LARGE SCALE GENOMIC DNA]</scope>
    <source>
        <strain evidence="13 14">S7-754</strain>
    </source>
</reference>
<dbReference type="NCBIfam" id="TIGR01131">
    <property type="entry name" value="ATP_synt_6_or_A"/>
    <property type="match status" value="1"/>
</dbReference>
<keyword evidence="11" id="KW-1003">Cell membrane</keyword>
<keyword evidence="6 11" id="KW-0375">Hydrogen ion transport</keyword>
<evidence type="ECO:0000256" key="7">
    <source>
        <dbReference type="ARBA" id="ARBA00022989"/>
    </source>
</evidence>
<dbReference type="GO" id="GO:0045259">
    <property type="term" value="C:proton-transporting ATP synthase complex"/>
    <property type="evidence" value="ECO:0007669"/>
    <property type="project" value="UniProtKB-KW"/>
</dbReference>
<dbReference type="InterPro" id="IPR000568">
    <property type="entry name" value="ATP_synth_F0_asu"/>
</dbReference>
<keyword evidence="14" id="KW-1185">Reference proteome</keyword>
<name>A0A1G7KLW7_9SPHN</name>
<keyword evidence="4 11" id="KW-0138">CF(0)</keyword>
<comment type="similarity">
    <text evidence="2 11 12">Belongs to the ATPase A chain family.</text>
</comment>
<dbReference type="NCBIfam" id="NF004482">
    <property type="entry name" value="PRK05815.2-4"/>
    <property type="match status" value="1"/>
</dbReference>
<evidence type="ECO:0000256" key="3">
    <source>
        <dbReference type="ARBA" id="ARBA00022448"/>
    </source>
</evidence>
<dbReference type="HAMAP" id="MF_01393">
    <property type="entry name" value="ATP_synth_a_bact"/>
    <property type="match status" value="1"/>
</dbReference>
<gene>
    <name evidence="11" type="primary">atpB</name>
    <name evidence="13" type="ORF">SAMN05216557_103164</name>
</gene>
<dbReference type="EMBL" id="FNBI01000003">
    <property type="protein sequence ID" value="SDF37920.1"/>
    <property type="molecule type" value="Genomic_DNA"/>
</dbReference>
<sequence length="268" mass="29191">MWETGVAAESGSKIDPMHQFLIEPVFGQKWIVGGYDLSFTNSALWMVVTLVALWVFMIGGMKRDLVPGRWQAAVEGFTGFVNGMLTSNIGPEGKRFLPYVFSLFMFILFANVIGLMPFGVVPGVHPFTVTSHLTVTGVLALISFAIVLIVGFGRHGFHFFALFVPHGTPALMIPLIFVVELMSFLVRPFSLGLRLFVAMTAGHILLKVLAAFVINGINLGPAYAALITVPSFLLMIGITLLELLVAAIQAYVFALLTSVYLNDAVNLH</sequence>
<evidence type="ECO:0000256" key="8">
    <source>
        <dbReference type="ARBA" id="ARBA00023065"/>
    </source>
</evidence>
<evidence type="ECO:0000313" key="13">
    <source>
        <dbReference type="EMBL" id="SDF37920.1"/>
    </source>
</evidence>
<evidence type="ECO:0000256" key="11">
    <source>
        <dbReference type="HAMAP-Rule" id="MF_01393"/>
    </source>
</evidence>
<dbReference type="Proteomes" id="UP000323502">
    <property type="component" value="Unassembled WGS sequence"/>
</dbReference>
<dbReference type="Gene3D" id="1.20.120.220">
    <property type="entry name" value="ATP synthase, F0 complex, subunit A"/>
    <property type="match status" value="1"/>
</dbReference>
<proteinExistence type="inferred from homology"/>
<dbReference type="CDD" id="cd00310">
    <property type="entry name" value="ATP-synt_Fo_a_6"/>
    <property type="match status" value="1"/>
</dbReference>
<evidence type="ECO:0000256" key="10">
    <source>
        <dbReference type="ARBA" id="ARBA00023310"/>
    </source>
</evidence>
<dbReference type="PRINTS" id="PR00123">
    <property type="entry name" value="ATPASEA"/>
</dbReference>
<protein>
    <recommendedName>
        <fullName evidence="11 12">ATP synthase subunit a</fullName>
    </recommendedName>
    <alternativeName>
        <fullName evidence="11">ATP synthase F0 sector subunit a</fullName>
    </alternativeName>
    <alternativeName>
        <fullName evidence="11">F-ATPase subunit 6</fullName>
    </alternativeName>
</protein>
<organism evidence="13 14">
    <name type="scientific">Sphingomonas carotinifaciens</name>
    <dbReference type="NCBI Taxonomy" id="1166323"/>
    <lineage>
        <taxon>Bacteria</taxon>
        <taxon>Pseudomonadati</taxon>
        <taxon>Pseudomonadota</taxon>
        <taxon>Alphaproteobacteria</taxon>
        <taxon>Sphingomonadales</taxon>
        <taxon>Sphingomonadaceae</taxon>
        <taxon>Sphingomonas</taxon>
    </lineage>
</organism>
<dbReference type="PANTHER" id="PTHR11410:SF0">
    <property type="entry name" value="ATP SYNTHASE SUBUNIT A"/>
    <property type="match status" value="1"/>
</dbReference>
<dbReference type="GO" id="GO:0046933">
    <property type="term" value="F:proton-transporting ATP synthase activity, rotational mechanism"/>
    <property type="evidence" value="ECO:0007669"/>
    <property type="project" value="UniProtKB-UniRule"/>
</dbReference>
<keyword evidence="5 11" id="KW-0812">Transmembrane</keyword>
<feature type="transmembrane region" description="Helical" evidence="11">
    <location>
        <begin position="159"/>
        <end position="179"/>
    </location>
</feature>
<keyword evidence="7 11" id="KW-1133">Transmembrane helix</keyword>
<keyword evidence="8 11" id="KW-0406">Ion transport</keyword>
<feature type="transmembrane region" description="Helical" evidence="11">
    <location>
        <begin position="133"/>
        <end position="153"/>
    </location>
</feature>
<accession>A0A1G7KLW7</accession>
<evidence type="ECO:0000256" key="9">
    <source>
        <dbReference type="ARBA" id="ARBA00023136"/>
    </source>
</evidence>
<dbReference type="SUPFAM" id="SSF81336">
    <property type="entry name" value="F1F0 ATP synthase subunit A"/>
    <property type="match status" value="1"/>
</dbReference>
<evidence type="ECO:0000256" key="6">
    <source>
        <dbReference type="ARBA" id="ARBA00022781"/>
    </source>
</evidence>
<evidence type="ECO:0000313" key="14">
    <source>
        <dbReference type="Proteomes" id="UP000323502"/>
    </source>
</evidence>
<dbReference type="GO" id="GO:0005886">
    <property type="term" value="C:plasma membrane"/>
    <property type="evidence" value="ECO:0007669"/>
    <property type="project" value="UniProtKB-SubCell"/>
</dbReference>
<evidence type="ECO:0000256" key="5">
    <source>
        <dbReference type="ARBA" id="ARBA00022692"/>
    </source>
</evidence>
<evidence type="ECO:0000256" key="1">
    <source>
        <dbReference type="ARBA" id="ARBA00004141"/>
    </source>
</evidence>
<feature type="transmembrane region" description="Helical" evidence="11">
    <location>
        <begin position="191"/>
        <end position="214"/>
    </location>
</feature>
<dbReference type="PANTHER" id="PTHR11410">
    <property type="entry name" value="ATP SYNTHASE SUBUNIT A"/>
    <property type="match status" value="1"/>
</dbReference>
<comment type="function">
    <text evidence="11 12">Key component of the proton channel; it plays a direct role in the translocation of protons across the membrane.</text>
</comment>
<dbReference type="InterPro" id="IPR045083">
    <property type="entry name" value="ATP_synth_F0_asu_bact/mt"/>
</dbReference>
<keyword evidence="9 11" id="KW-0472">Membrane</keyword>
<keyword evidence="3 11" id="KW-0813">Transport</keyword>
<feature type="transmembrane region" description="Helical" evidence="11">
    <location>
        <begin position="96"/>
        <end position="121"/>
    </location>
</feature>
<evidence type="ECO:0000256" key="2">
    <source>
        <dbReference type="ARBA" id="ARBA00006810"/>
    </source>
</evidence>
<feature type="transmembrane region" description="Helical" evidence="11">
    <location>
        <begin position="43"/>
        <end position="60"/>
    </location>
</feature>
<dbReference type="AlphaFoldDB" id="A0A1G7KLW7"/>
<evidence type="ECO:0000256" key="12">
    <source>
        <dbReference type="RuleBase" id="RU000483"/>
    </source>
</evidence>
<dbReference type="InterPro" id="IPR035908">
    <property type="entry name" value="F0_ATP_A_sf"/>
</dbReference>
<evidence type="ECO:0000256" key="4">
    <source>
        <dbReference type="ARBA" id="ARBA00022547"/>
    </source>
</evidence>
<keyword evidence="10 11" id="KW-0066">ATP synthesis</keyword>
<dbReference type="Pfam" id="PF00119">
    <property type="entry name" value="ATP-synt_A"/>
    <property type="match status" value="1"/>
</dbReference>
<comment type="subcellular location">
    <subcellularLocation>
        <location evidence="11 12">Cell membrane</location>
        <topology evidence="11 12">Multi-pass membrane protein</topology>
    </subcellularLocation>
    <subcellularLocation>
        <location evidence="1">Membrane</location>
        <topology evidence="1">Multi-pass membrane protein</topology>
    </subcellularLocation>
</comment>